<protein>
    <submittedName>
        <fullName evidence="2">GL14902</fullName>
    </submittedName>
</protein>
<dbReference type="PhylomeDB" id="B4GQ15"/>
<feature type="compositionally biased region" description="Polar residues" evidence="1">
    <location>
        <begin position="567"/>
        <end position="581"/>
    </location>
</feature>
<dbReference type="eggNOG" id="ENOG502S15H">
    <property type="taxonomic scope" value="Eukaryota"/>
</dbReference>
<feature type="region of interest" description="Disordered" evidence="1">
    <location>
        <begin position="563"/>
        <end position="594"/>
    </location>
</feature>
<dbReference type="PANTHER" id="PTHR21391">
    <property type="entry name" value="AT04489P-RELATED"/>
    <property type="match status" value="1"/>
</dbReference>
<feature type="compositionally biased region" description="Basic and acidic residues" evidence="1">
    <location>
        <begin position="585"/>
        <end position="594"/>
    </location>
</feature>
<dbReference type="InterPro" id="IPR011990">
    <property type="entry name" value="TPR-like_helical_dom_sf"/>
</dbReference>
<dbReference type="HOGENOM" id="CLU_035279_0_0_1"/>
<dbReference type="Gene3D" id="1.25.40.10">
    <property type="entry name" value="Tetratricopeptide repeat domain"/>
    <property type="match status" value="1"/>
</dbReference>
<reference evidence="2 3" key="1">
    <citation type="journal article" date="2007" name="Nature">
        <title>Evolution of genes and genomes on the Drosophila phylogeny.</title>
        <authorList>
            <consortium name="Drosophila 12 Genomes Consortium"/>
            <person name="Clark A.G."/>
            <person name="Eisen M.B."/>
            <person name="Smith D.R."/>
            <person name="Bergman C.M."/>
            <person name="Oliver B."/>
            <person name="Markow T.A."/>
            <person name="Kaufman T.C."/>
            <person name="Kellis M."/>
            <person name="Gelbart W."/>
            <person name="Iyer V.N."/>
            <person name="Pollard D.A."/>
            <person name="Sackton T.B."/>
            <person name="Larracuente A.M."/>
            <person name="Singh N.D."/>
            <person name="Abad J.P."/>
            <person name="Abt D.N."/>
            <person name="Adryan B."/>
            <person name="Aguade M."/>
            <person name="Akashi H."/>
            <person name="Anderson W.W."/>
            <person name="Aquadro C.F."/>
            <person name="Ardell D.H."/>
            <person name="Arguello R."/>
            <person name="Artieri C.G."/>
            <person name="Barbash D.A."/>
            <person name="Barker D."/>
            <person name="Barsanti P."/>
            <person name="Batterham P."/>
            <person name="Batzoglou S."/>
            <person name="Begun D."/>
            <person name="Bhutkar A."/>
            <person name="Blanco E."/>
            <person name="Bosak S.A."/>
            <person name="Bradley R.K."/>
            <person name="Brand A.D."/>
            <person name="Brent M.R."/>
            <person name="Brooks A.N."/>
            <person name="Brown R.H."/>
            <person name="Butlin R.K."/>
            <person name="Caggese C."/>
            <person name="Calvi B.R."/>
            <person name="Bernardo de Carvalho A."/>
            <person name="Caspi A."/>
            <person name="Castrezana S."/>
            <person name="Celniker S.E."/>
            <person name="Chang J.L."/>
            <person name="Chapple C."/>
            <person name="Chatterji S."/>
            <person name="Chinwalla A."/>
            <person name="Civetta A."/>
            <person name="Clifton S.W."/>
            <person name="Comeron J.M."/>
            <person name="Costello J.C."/>
            <person name="Coyne J.A."/>
            <person name="Daub J."/>
            <person name="David R.G."/>
            <person name="Delcher A.L."/>
            <person name="Delehaunty K."/>
            <person name="Do C.B."/>
            <person name="Ebling H."/>
            <person name="Edwards K."/>
            <person name="Eickbush T."/>
            <person name="Evans J.D."/>
            <person name="Filipski A."/>
            <person name="Findeiss S."/>
            <person name="Freyhult E."/>
            <person name="Fulton L."/>
            <person name="Fulton R."/>
            <person name="Garcia A.C."/>
            <person name="Gardiner A."/>
            <person name="Garfield D.A."/>
            <person name="Garvin B.E."/>
            <person name="Gibson G."/>
            <person name="Gilbert D."/>
            <person name="Gnerre S."/>
            <person name="Godfrey J."/>
            <person name="Good R."/>
            <person name="Gotea V."/>
            <person name="Gravely B."/>
            <person name="Greenberg A.J."/>
            <person name="Griffiths-Jones S."/>
            <person name="Gross S."/>
            <person name="Guigo R."/>
            <person name="Gustafson E.A."/>
            <person name="Haerty W."/>
            <person name="Hahn M.W."/>
            <person name="Halligan D.L."/>
            <person name="Halpern A.L."/>
            <person name="Halter G.M."/>
            <person name="Han M.V."/>
            <person name="Heger A."/>
            <person name="Hillier L."/>
            <person name="Hinrichs A.S."/>
            <person name="Holmes I."/>
            <person name="Hoskins R.A."/>
            <person name="Hubisz M.J."/>
            <person name="Hultmark D."/>
            <person name="Huntley M.A."/>
            <person name="Jaffe D.B."/>
            <person name="Jagadeeshan S."/>
            <person name="Jeck W.R."/>
            <person name="Johnson J."/>
            <person name="Jones C.D."/>
            <person name="Jordan W.C."/>
            <person name="Karpen G.H."/>
            <person name="Kataoka E."/>
            <person name="Keightley P.D."/>
            <person name="Kheradpour P."/>
            <person name="Kirkness E.F."/>
            <person name="Koerich L.B."/>
            <person name="Kristiansen K."/>
            <person name="Kudrna D."/>
            <person name="Kulathinal R.J."/>
            <person name="Kumar S."/>
            <person name="Kwok R."/>
            <person name="Lander E."/>
            <person name="Langley C.H."/>
            <person name="Lapoint R."/>
            <person name="Lazzaro B.P."/>
            <person name="Lee S.J."/>
            <person name="Levesque L."/>
            <person name="Li R."/>
            <person name="Lin C.F."/>
            <person name="Lin M.F."/>
            <person name="Lindblad-Toh K."/>
            <person name="Llopart A."/>
            <person name="Long M."/>
            <person name="Low L."/>
            <person name="Lozovsky E."/>
            <person name="Lu J."/>
            <person name="Luo M."/>
            <person name="Machado C.A."/>
            <person name="Makalowski W."/>
            <person name="Marzo M."/>
            <person name="Matsuda M."/>
            <person name="Matzkin L."/>
            <person name="McAllister B."/>
            <person name="McBride C.S."/>
            <person name="McKernan B."/>
            <person name="McKernan K."/>
            <person name="Mendez-Lago M."/>
            <person name="Minx P."/>
            <person name="Mollenhauer M.U."/>
            <person name="Montooth K."/>
            <person name="Mount S.M."/>
            <person name="Mu X."/>
            <person name="Myers E."/>
            <person name="Negre B."/>
            <person name="Newfeld S."/>
            <person name="Nielsen R."/>
            <person name="Noor M.A."/>
            <person name="O'Grady P."/>
            <person name="Pachter L."/>
            <person name="Papaceit M."/>
            <person name="Parisi M.J."/>
            <person name="Parisi M."/>
            <person name="Parts L."/>
            <person name="Pedersen J.S."/>
            <person name="Pesole G."/>
            <person name="Phillippy A.M."/>
            <person name="Ponting C.P."/>
            <person name="Pop M."/>
            <person name="Porcelli D."/>
            <person name="Powell J.R."/>
            <person name="Prohaska S."/>
            <person name="Pruitt K."/>
            <person name="Puig M."/>
            <person name="Quesneville H."/>
            <person name="Ram K.R."/>
            <person name="Rand D."/>
            <person name="Rasmussen M.D."/>
            <person name="Reed L.K."/>
            <person name="Reenan R."/>
            <person name="Reily A."/>
            <person name="Remington K.A."/>
            <person name="Rieger T.T."/>
            <person name="Ritchie M.G."/>
            <person name="Robin C."/>
            <person name="Rogers Y.H."/>
            <person name="Rohde C."/>
            <person name="Rozas J."/>
            <person name="Rubenfield M.J."/>
            <person name="Ruiz A."/>
            <person name="Russo S."/>
            <person name="Salzberg S.L."/>
            <person name="Sanchez-Gracia A."/>
            <person name="Saranga D.J."/>
            <person name="Sato H."/>
            <person name="Schaeffer S.W."/>
            <person name="Schatz M.C."/>
            <person name="Schlenke T."/>
            <person name="Schwartz R."/>
            <person name="Segarra C."/>
            <person name="Singh R.S."/>
            <person name="Sirot L."/>
            <person name="Sirota M."/>
            <person name="Sisneros N.B."/>
            <person name="Smith C.D."/>
            <person name="Smith T.F."/>
            <person name="Spieth J."/>
            <person name="Stage D.E."/>
            <person name="Stark A."/>
            <person name="Stephan W."/>
            <person name="Strausberg R.L."/>
            <person name="Strempel S."/>
            <person name="Sturgill D."/>
            <person name="Sutton G."/>
            <person name="Sutton G.G."/>
            <person name="Tao W."/>
            <person name="Teichmann S."/>
            <person name="Tobari Y.N."/>
            <person name="Tomimura Y."/>
            <person name="Tsolas J.M."/>
            <person name="Valente V.L."/>
            <person name="Venter E."/>
            <person name="Venter J.C."/>
            <person name="Vicario S."/>
            <person name="Vieira F.G."/>
            <person name="Vilella A.J."/>
            <person name="Villasante A."/>
            <person name="Walenz B."/>
            <person name="Wang J."/>
            <person name="Wasserman M."/>
            <person name="Watts T."/>
            <person name="Wilson D."/>
            <person name="Wilson R.K."/>
            <person name="Wing R.A."/>
            <person name="Wolfner M.F."/>
            <person name="Wong A."/>
            <person name="Wong G.K."/>
            <person name="Wu C.I."/>
            <person name="Wu G."/>
            <person name="Yamamoto D."/>
            <person name="Yang H.P."/>
            <person name="Yang S.P."/>
            <person name="Yorke J.A."/>
            <person name="Yoshida K."/>
            <person name="Zdobnov E."/>
            <person name="Zhang P."/>
            <person name="Zhang Y."/>
            <person name="Zimin A.V."/>
            <person name="Baldwin J."/>
            <person name="Abdouelleil A."/>
            <person name="Abdulkadir J."/>
            <person name="Abebe A."/>
            <person name="Abera B."/>
            <person name="Abreu J."/>
            <person name="Acer S.C."/>
            <person name="Aftuck L."/>
            <person name="Alexander A."/>
            <person name="An P."/>
            <person name="Anderson E."/>
            <person name="Anderson S."/>
            <person name="Arachi H."/>
            <person name="Azer M."/>
            <person name="Bachantsang P."/>
            <person name="Barry A."/>
            <person name="Bayul T."/>
            <person name="Berlin A."/>
            <person name="Bessette D."/>
            <person name="Bloom T."/>
            <person name="Blye J."/>
            <person name="Boguslavskiy L."/>
            <person name="Bonnet C."/>
            <person name="Boukhgalter B."/>
            <person name="Bourzgui I."/>
            <person name="Brown A."/>
            <person name="Cahill P."/>
            <person name="Channer S."/>
            <person name="Cheshatsang Y."/>
            <person name="Chuda L."/>
            <person name="Citroen M."/>
            <person name="Collymore A."/>
            <person name="Cooke P."/>
            <person name="Costello M."/>
            <person name="D'Aco K."/>
            <person name="Daza R."/>
            <person name="De Haan G."/>
            <person name="DeGray S."/>
            <person name="DeMaso C."/>
            <person name="Dhargay N."/>
            <person name="Dooley K."/>
            <person name="Dooley E."/>
            <person name="Doricent M."/>
            <person name="Dorje P."/>
            <person name="Dorjee K."/>
            <person name="Dupes A."/>
            <person name="Elong R."/>
            <person name="Falk J."/>
            <person name="Farina A."/>
            <person name="Faro S."/>
            <person name="Ferguson D."/>
            <person name="Fisher S."/>
            <person name="Foley C.D."/>
            <person name="Franke A."/>
            <person name="Friedrich D."/>
            <person name="Gadbois L."/>
            <person name="Gearin G."/>
            <person name="Gearin C.R."/>
            <person name="Giannoukos G."/>
            <person name="Goode T."/>
            <person name="Graham J."/>
            <person name="Grandbois E."/>
            <person name="Grewal S."/>
            <person name="Gyaltsen K."/>
            <person name="Hafez N."/>
            <person name="Hagos B."/>
            <person name="Hall J."/>
            <person name="Henson C."/>
            <person name="Hollinger A."/>
            <person name="Honan T."/>
            <person name="Huard M.D."/>
            <person name="Hughes L."/>
            <person name="Hurhula B."/>
            <person name="Husby M.E."/>
            <person name="Kamat A."/>
            <person name="Kanga B."/>
            <person name="Kashin S."/>
            <person name="Khazanovich D."/>
            <person name="Kisner P."/>
            <person name="Lance K."/>
            <person name="Lara M."/>
            <person name="Lee W."/>
            <person name="Lennon N."/>
            <person name="Letendre F."/>
            <person name="LeVine R."/>
            <person name="Lipovsky A."/>
            <person name="Liu X."/>
            <person name="Liu J."/>
            <person name="Liu S."/>
            <person name="Lokyitsang T."/>
            <person name="Lokyitsang Y."/>
            <person name="Lubonja R."/>
            <person name="Lui A."/>
            <person name="MacDonald P."/>
            <person name="Magnisalis V."/>
            <person name="Maru K."/>
            <person name="Matthews C."/>
            <person name="McCusker W."/>
            <person name="McDonough S."/>
            <person name="Mehta T."/>
            <person name="Meldrim J."/>
            <person name="Meneus L."/>
            <person name="Mihai O."/>
            <person name="Mihalev A."/>
            <person name="Mihova T."/>
            <person name="Mittelman R."/>
            <person name="Mlenga V."/>
            <person name="Montmayeur A."/>
            <person name="Mulrain L."/>
            <person name="Navidi A."/>
            <person name="Naylor J."/>
            <person name="Negash T."/>
            <person name="Nguyen T."/>
            <person name="Nguyen N."/>
            <person name="Nicol R."/>
            <person name="Norbu C."/>
            <person name="Norbu N."/>
            <person name="Novod N."/>
            <person name="O'Neill B."/>
            <person name="Osman S."/>
            <person name="Markiewicz E."/>
            <person name="Oyono O.L."/>
            <person name="Patti C."/>
            <person name="Phunkhang P."/>
            <person name="Pierre F."/>
            <person name="Priest M."/>
            <person name="Raghuraman S."/>
            <person name="Rege F."/>
            <person name="Reyes R."/>
            <person name="Rise C."/>
            <person name="Rogov P."/>
            <person name="Ross K."/>
            <person name="Ryan E."/>
            <person name="Settipalli S."/>
            <person name="Shea T."/>
            <person name="Sherpa N."/>
            <person name="Shi L."/>
            <person name="Shih D."/>
            <person name="Sparrow T."/>
            <person name="Spaulding J."/>
            <person name="Stalker J."/>
            <person name="Stange-Thomann N."/>
            <person name="Stavropoulos S."/>
            <person name="Stone C."/>
            <person name="Strader C."/>
            <person name="Tesfaye S."/>
            <person name="Thomson T."/>
            <person name="Thoulutsang Y."/>
            <person name="Thoulutsang D."/>
            <person name="Topham K."/>
            <person name="Topping I."/>
            <person name="Tsamla T."/>
            <person name="Vassiliev H."/>
            <person name="Vo A."/>
            <person name="Wangchuk T."/>
            <person name="Wangdi T."/>
            <person name="Weiand M."/>
            <person name="Wilkinson J."/>
            <person name="Wilson A."/>
            <person name="Yadav S."/>
            <person name="Young G."/>
            <person name="Yu Q."/>
            <person name="Zembek L."/>
            <person name="Zhong D."/>
            <person name="Zimmer A."/>
            <person name="Zwirko Z."/>
            <person name="Jaffe D.B."/>
            <person name="Alvarez P."/>
            <person name="Brockman W."/>
            <person name="Butler J."/>
            <person name="Chin C."/>
            <person name="Gnerre S."/>
            <person name="Grabherr M."/>
            <person name="Kleber M."/>
            <person name="Mauceli E."/>
            <person name="MacCallum I."/>
        </authorList>
    </citation>
    <scope>NUCLEOTIDE SEQUENCE [LARGE SCALE GENOMIC DNA]</scope>
    <source>
        <strain evidence="3">MSH-3 / Tucson 14011-0111.49</strain>
    </source>
</reference>
<evidence type="ECO:0000313" key="2">
    <source>
        <dbReference type="EMBL" id="EDW39687.1"/>
    </source>
</evidence>
<evidence type="ECO:0000313" key="3">
    <source>
        <dbReference type="Proteomes" id="UP000008744"/>
    </source>
</evidence>
<sequence length="594" mass="69054">MASIVPNLTPAAGVGAAVPIWMKIDWSPDIEHGIYRDWGWYYSHRRRDNMSAYYYNRALAMVPEDYVTLYHLSQTKRKNAQTEGALKDCAEAKRILKGLKIKYAPINMEICDALYELNKLEIAKAELHNNTRMFIGNKAKAFHRRLAVVNENIKDCCGEELTQFLSSNEKLVIQVREMEIKALNELQNKPLWKILKEQGKCDVLSILEIEEELIPPLEIARRNRAFNVFNQMYIDKSWMDVVFLKQLLKNPTLLLDQCHNSKYFLGALNKKKYEELKNFLKMLHARSPMYYLRYNKFTNKKLMDKFREDYLYRVQYQTRRTMVSVLRTIRKLRAAGNVTKLSKYVEEVMGEFVVLKTFRVMPWKFEFMNEVYNTLALTLGDQCRVPYKGFSHEEKDALLKLLRLPTDKSWDVETFVFGDRSTHQAPVDADPAMSKSRQLIARLEKRMKFAKYSIEKCYLFHQIGDTHLKSNRFDECWFAATRGIKGKANSSTFEESKNCNSLIWRFLCTLLIVKANASLYKVERTKDALMTASQLMDQLGSPELSRFVALCIACNEEELTSKKQRGSLGSRNPSSASSLVTMDTVRSEHSENNV</sequence>
<proteinExistence type="predicted"/>
<dbReference type="EMBL" id="CH479187">
    <property type="protein sequence ID" value="EDW39687.1"/>
    <property type="molecule type" value="Genomic_DNA"/>
</dbReference>
<accession>B4GQ15</accession>
<gene>
    <name evidence="2" type="primary">Dper\GL14902</name>
    <name evidence="2" type="ORF">Dper_GL14902</name>
</gene>
<dbReference type="OMA" id="QYQTRRT"/>
<dbReference type="STRING" id="7234.B4GQ15"/>
<dbReference type="AlphaFoldDB" id="B4GQ15"/>
<dbReference type="Proteomes" id="UP000008744">
    <property type="component" value="Unassembled WGS sequence"/>
</dbReference>
<organism evidence="3">
    <name type="scientific">Drosophila persimilis</name>
    <name type="common">Fruit fly</name>
    <dbReference type="NCBI Taxonomy" id="7234"/>
    <lineage>
        <taxon>Eukaryota</taxon>
        <taxon>Metazoa</taxon>
        <taxon>Ecdysozoa</taxon>
        <taxon>Arthropoda</taxon>
        <taxon>Hexapoda</taxon>
        <taxon>Insecta</taxon>
        <taxon>Pterygota</taxon>
        <taxon>Neoptera</taxon>
        <taxon>Endopterygota</taxon>
        <taxon>Diptera</taxon>
        <taxon>Brachycera</taxon>
        <taxon>Muscomorpha</taxon>
        <taxon>Ephydroidea</taxon>
        <taxon>Drosophilidae</taxon>
        <taxon>Drosophila</taxon>
        <taxon>Sophophora</taxon>
    </lineage>
</organism>
<keyword evidence="3" id="KW-1185">Reference proteome</keyword>
<dbReference type="PANTHER" id="PTHR21391:SF0">
    <property type="entry name" value="AT04489P-RELATED"/>
    <property type="match status" value="1"/>
</dbReference>
<dbReference type="SUPFAM" id="SSF48452">
    <property type="entry name" value="TPR-like"/>
    <property type="match status" value="1"/>
</dbReference>
<dbReference type="OrthoDB" id="7752111at2759"/>
<evidence type="ECO:0000256" key="1">
    <source>
        <dbReference type="SAM" id="MobiDB-lite"/>
    </source>
</evidence>
<name>B4GQ15_DROPE</name>